<feature type="domain" description="F-box" evidence="1">
    <location>
        <begin position="143"/>
        <end position="192"/>
    </location>
</feature>
<dbReference type="SUPFAM" id="SSF81383">
    <property type="entry name" value="F-box domain"/>
    <property type="match status" value="1"/>
</dbReference>
<reference evidence="2 3" key="1">
    <citation type="journal article" date="2015" name="Genome Biol.">
        <title>Comparative genomics of Steinernema reveals deeply conserved gene regulatory networks.</title>
        <authorList>
            <person name="Dillman A.R."/>
            <person name="Macchietto M."/>
            <person name="Porter C.F."/>
            <person name="Rogers A."/>
            <person name="Williams B."/>
            <person name="Antoshechkin I."/>
            <person name="Lee M.M."/>
            <person name="Goodwin Z."/>
            <person name="Lu X."/>
            <person name="Lewis E.E."/>
            <person name="Goodrich-Blair H."/>
            <person name="Stock S.P."/>
            <person name="Adams B.J."/>
            <person name="Sternberg P.W."/>
            <person name="Mortazavi A."/>
        </authorList>
    </citation>
    <scope>NUCLEOTIDE SEQUENCE [LARGE SCALE GENOMIC DNA]</scope>
    <source>
        <strain evidence="2 3">ALL</strain>
    </source>
</reference>
<evidence type="ECO:0000313" key="2">
    <source>
        <dbReference type="EMBL" id="TKR67537.1"/>
    </source>
</evidence>
<evidence type="ECO:0000259" key="1">
    <source>
        <dbReference type="PROSITE" id="PS50181"/>
    </source>
</evidence>
<gene>
    <name evidence="2" type="ORF">L596_023677</name>
</gene>
<evidence type="ECO:0000313" key="3">
    <source>
        <dbReference type="Proteomes" id="UP000298663"/>
    </source>
</evidence>
<dbReference type="Proteomes" id="UP000298663">
    <property type="component" value="Unassembled WGS sequence"/>
</dbReference>
<comment type="caution">
    <text evidence="2">The sequence shown here is derived from an EMBL/GenBank/DDBJ whole genome shotgun (WGS) entry which is preliminary data.</text>
</comment>
<dbReference type="PROSITE" id="PS50181">
    <property type="entry name" value="FBOX"/>
    <property type="match status" value="1"/>
</dbReference>
<dbReference type="EMBL" id="AZBU02000008">
    <property type="protein sequence ID" value="TKR67537.1"/>
    <property type="molecule type" value="Genomic_DNA"/>
</dbReference>
<reference evidence="2 3" key="2">
    <citation type="journal article" date="2019" name="G3 (Bethesda)">
        <title>Hybrid Assembly of the Genome of the Entomopathogenic Nematode Steinernema carpocapsae Identifies the X-Chromosome.</title>
        <authorList>
            <person name="Serra L."/>
            <person name="Macchietto M."/>
            <person name="Macias-Munoz A."/>
            <person name="McGill C.J."/>
            <person name="Rodriguez I.M."/>
            <person name="Rodriguez B."/>
            <person name="Murad R."/>
            <person name="Mortazavi A."/>
        </authorList>
    </citation>
    <scope>NUCLEOTIDE SEQUENCE [LARGE SCALE GENOMIC DNA]</scope>
    <source>
        <strain evidence="2 3">ALL</strain>
    </source>
</reference>
<proteinExistence type="predicted"/>
<keyword evidence="3" id="KW-1185">Reference proteome</keyword>
<sequence>MFPIRPFIRARRGGEVASRKYLLFDSLTLFAPLLEHPLVQLGDQVSVLDDLLAASDFVDVGVEELVRKHLHGSGKNDASVVAGLGSSNENGRAADGGHALDDLGFGVGVSLVRVRGRFGLLYALPCAFTIRILNISVFQIRMSLSLDRFPNEVLLQILAKCDVETLLEVRKVSERFNEVASKVLRDMKFFPIHLNLHSVGGNCVCTYHRSYRGKAYKKIFTIDAPVARSEDFDIGDHLPEFLFIDRMLIPGKARDKCFADAARILDSMYAKNKIRDVHITFTARLSKNKFKLLGALENKISKKLVFSWNDARQNNANISRELDKCLTMFKSNRGTLKKVRIKGHFSVAEMVDCFGQAEVGRFRLTPNRFAEGDLNAFPNLVESLVANPRKFAFGFYRPGLQQPPQAINADWERLRELLRSRFGVRVVKILLQNETWAVILYVCRNIVCILSAERRD</sequence>
<dbReference type="InterPro" id="IPR036047">
    <property type="entry name" value="F-box-like_dom_sf"/>
</dbReference>
<dbReference type="InterPro" id="IPR001810">
    <property type="entry name" value="F-box_dom"/>
</dbReference>
<dbReference type="Pfam" id="PF00646">
    <property type="entry name" value="F-box"/>
    <property type="match status" value="1"/>
</dbReference>
<protein>
    <recommendedName>
        <fullName evidence="1">F-box domain-containing protein</fullName>
    </recommendedName>
</protein>
<dbReference type="AlphaFoldDB" id="A0A4U5MEC5"/>
<accession>A0A4U5MEC5</accession>
<organism evidence="2 3">
    <name type="scientific">Steinernema carpocapsae</name>
    <name type="common">Entomopathogenic nematode</name>
    <dbReference type="NCBI Taxonomy" id="34508"/>
    <lineage>
        <taxon>Eukaryota</taxon>
        <taxon>Metazoa</taxon>
        <taxon>Ecdysozoa</taxon>
        <taxon>Nematoda</taxon>
        <taxon>Chromadorea</taxon>
        <taxon>Rhabditida</taxon>
        <taxon>Tylenchina</taxon>
        <taxon>Panagrolaimomorpha</taxon>
        <taxon>Strongyloidoidea</taxon>
        <taxon>Steinernematidae</taxon>
        <taxon>Steinernema</taxon>
    </lineage>
</organism>
<name>A0A4U5MEC5_STECR</name>